<dbReference type="Gene3D" id="3.10.180.10">
    <property type="entry name" value="2,3-Dihydroxybiphenyl 1,2-Dioxygenase, domain 1"/>
    <property type="match status" value="1"/>
</dbReference>
<organism evidence="3 4">
    <name type="scientific">Cupriavidus malaysiensis</name>
    <dbReference type="NCBI Taxonomy" id="367825"/>
    <lineage>
        <taxon>Bacteria</taxon>
        <taxon>Pseudomonadati</taxon>
        <taxon>Pseudomonadota</taxon>
        <taxon>Betaproteobacteria</taxon>
        <taxon>Burkholderiales</taxon>
        <taxon>Burkholderiaceae</taxon>
        <taxon>Cupriavidus</taxon>
    </lineage>
</organism>
<evidence type="ECO:0000259" key="2">
    <source>
        <dbReference type="PROSITE" id="PS51819"/>
    </source>
</evidence>
<dbReference type="CDD" id="cd06587">
    <property type="entry name" value="VOC"/>
    <property type="match status" value="1"/>
</dbReference>
<dbReference type="InterPro" id="IPR050383">
    <property type="entry name" value="GlyoxalaseI/FosfomycinResist"/>
</dbReference>
<dbReference type="InterPro" id="IPR029068">
    <property type="entry name" value="Glyas_Bleomycin-R_OHBP_Dase"/>
</dbReference>
<sequence>MTQATIPSDLPDLPVLALHGVHHTARPTWKLAETVQFYRDRLGLPLVHAISAKGWGPDNHADFLHFFFDSGNGSTIAFFYYIGTERPDWLAVREHYQDRATHTAWRVRDEAELLAWRQRAEAAGIPVRYQIRHEVIESIYFNDPNGYPIEITWQMRPFGTADREDAARTIEAAIELEQAGRDGAGFDSIEPVWQRKGSRIDPGPEAGTDAGTGAAAGAPQRASIYVLDVPEFAALVEAARHSEGYATTRLANGYVRIDGNPGLRFQRKALGFKPAVWYGALTGGLRGSIQQFDMDALVVTAGEPA</sequence>
<dbReference type="InterPro" id="IPR004360">
    <property type="entry name" value="Glyas_Fos-R_dOase_dom"/>
</dbReference>
<reference evidence="3 4" key="1">
    <citation type="submission" date="2016-10" db="EMBL/GenBank/DDBJ databases">
        <title>Complete genome sequences of three Cupriavidus strains isolated from various Malaysian environments.</title>
        <authorList>
            <person name="Abdullah A.A.-A."/>
            <person name="Shafie N.A.H."/>
            <person name="Lau N.S."/>
        </authorList>
    </citation>
    <scope>NUCLEOTIDE SEQUENCE [LARGE SCALE GENOMIC DNA]</scope>
    <source>
        <strain evidence="3 4">USMAA1020</strain>
    </source>
</reference>
<feature type="region of interest" description="Disordered" evidence="1">
    <location>
        <begin position="195"/>
        <end position="215"/>
    </location>
</feature>
<feature type="compositionally biased region" description="Low complexity" evidence="1">
    <location>
        <begin position="206"/>
        <end position="215"/>
    </location>
</feature>
<dbReference type="SUPFAM" id="SSF54593">
    <property type="entry name" value="Glyoxalase/Bleomycin resistance protein/Dihydroxybiphenyl dioxygenase"/>
    <property type="match status" value="1"/>
</dbReference>
<dbReference type="PANTHER" id="PTHR21366">
    <property type="entry name" value="GLYOXALASE FAMILY PROTEIN"/>
    <property type="match status" value="1"/>
</dbReference>
<gene>
    <name evidence="3" type="ORF">BKK80_21355</name>
</gene>
<feature type="domain" description="VOC" evidence="2">
    <location>
        <begin position="20"/>
        <end position="154"/>
    </location>
</feature>
<dbReference type="PROSITE" id="PS51819">
    <property type="entry name" value="VOC"/>
    <property type="match status" value="1"/>
</dbReference>
<dbReference type="PANTHER" id="PTHR21366:SF31">
    <property type="entry name" value="METALLOTHIOL TRANSFERASE FOSB"/>
    <property type="match status" value="1"/>
</dbReference>
<dbReference type="Pfam" id="PF00903">
    <property type="entry name" value="Glyoxalase"/>
    <property type="match status" value="1"/>
</dbReference>
<dbReference type="InterPro" id="IPR037523">
    <property type="entry name" value="VOC_core"/>
</dbReference>
<dbReference type="EMBL" id="CP017755">
    <property type="protein sequence ID" value="AOZ08503.1"/>
    <property type="molecule type" value="Genomic_DNA"/>
</dbReference>
<dbReference type="RefSeq" id="WP_071071116.1">
    <property type="nucleotide sequence ID" value="NZ_CP017755.1"/>
</dbReference>
<evidence type="ECO:0000256" key="1">
    <source>
        <dbReference type="SAM" id="MobiDB-lite"/>
    </source>
</evidence>
<name>A0ABN4TMF0_9BURK</name>
<protein>
    <submittedName>
        <fullName evidence="3">Glyoxalase</fullName>
    </submittedName>
</protein>
<keyword evidence="4" id="KW-1185">Reference proteome</keyword>
<proteinExistence type="predicted"/>
<evidence type="ECO:0000313" key="3">
    <source>
        <dbReference type="EMBL" id="AOZ08503.1"/>
    </source>
</evidence>
<evidence type="ECO:0000313" key="4">
    <source>
        <dbReference type="Proteomes" id="UP000177515"/>
    </source>
</evidence>
<dbReference type="Proteomes" id="UP000177515">
    <property type="component" value="Chromosome 2"/>
</dbReference>
<accession>A0ABN4TMF0</accession>